<sequence length="73" mass="8327">MKKEVSTDNMTMVGKDEDRKSLSTGADELANILVEQDNKRRSQLPTYPGLERFVIIRKLGEYSIICFVFLACI</sequence>
<feature type="region of interest" description="Disordered" evidence="1">
    <location>
        <begin position="1"/>
        <end position="21"/>
    </location>
</feature>
<evidence type="ECO:0000256" key="1">
    <source>
        <dbReference type="SAM" id="MobiDB-lite"/>
    </source>
</evidence>
<dbReference type="Proteomes" id="UP001476247">
    <property type="component" value="Unassembled WGS sequence"/>
</dbReference>
<dbReference type="EMBL" id="BAABUJ010000012">
    <property type="protein sequence ID" value="GAA5799469.1"/>
    <property type="molecule type" value="Genomic_DNA"/>
</dbReference>
<protein>
    <submittedName>
        <fullName evidence="2">Uncharacterized protein</fullName>
    </submittedName>
</protein>
<evidence type="ECO:0000313" key="2">
    <source>
        <dbReference type="EMBL" id="GAA5799469.1"/>
    </source>
</evidence>
<evidence type="ECO:0000313" key="3">
    <source>
        <dbReference type="Proteomes" id="UP001476247"/>
    </source>
</evidence>
<name>A0ABP9XXH3_9FUNG</name>
<organism evidence="2 3">
    <name type="scientific">Helicostylum pulchrum</name>
    <dbReference type="NCBI Taxonomy" id="562976"/>
    <lineage>
        <taxon>Eukaryota</taxon>
        <taxon>Fungi</taxon>
        <taxon>Fungi incertae sedis</taxon>
        <taxon>Mucoromycota</taxon>
        <taxon>Mucoromycotina</taxon>
        <taxon>Mucoromycetes</taxon>
        <taxon>Mucorales</taxon>
        <taxon>Mucorineae</taxon>
        <taxon>Mucoraceae</taxon>
        <taxon>Helicostylum</taxon>
    </lineage>
</organism>
<proteinExistence type="predicted"/>
<comment type="caution">
    <text evidence="2">The sequence shown here is derived from an EMBL/GenBank/DDBJ whole genome shotgun (WGS) entry which is preliminary data.</text>
</comment>
<reference evidence="2 3" key="1">
    <citation type="submission" date="2024-04" db="EMBL/GenBank/DDBJ databases">
        <title>genome sequences of Mucor flavus KT1a and Helicostylum pulchrum KT1b strains isolation_sourced from the surface of a dry-aged beef.</title>
        <authorList>
            <person name="Toyotome T."/>
            <person name="Hosono M."/>
            <person name="Torimaru M."/>
            <person name="Fukuda K."/>
            <person name="Mikami N."/>
        </authorList>
    </citation>
    <scope>NUCLEOTIDE SEQUENCE [LARGE SCALE GENOMIC DNA]</scope>
    <source>
        <strain evidence="2 3">KT1b</strain>
    </source>
</reference>
<gene>
    <name evidence="2" type="ORF">HPULCUR_004885</name>
</gene>
<accession>A0ABP9XXH3</accession>
<keyword evidence="3" id="KW-1185">Reference proteome</keyword>